<evidence type="ECO:0000256" key="1">
    <source>
        <dbReference type="SAM" id="MobiDB-lite"/>
    </source>
</evidence>
<protein>
    <recommendedName>
        <fullName evidence="4">Lipoprotein</fullName>
    </recommendedName>
</protein>
<name>F5Z9G6_ALTNA</name>
<dbReference type="OrthoDB" id="9906204at2"/>
<gene>
    <name evidence="2" type="ordered locus">ambt_01280</name>
</gene>
<evidence type="ECO:0008006" key="4">
    <source>
        <dbReference type="Google" id="ProtNLM"/>
    </source>
</evidence>
<evidence type="ECO:0000313" key="3">
    <source>
        <dbReference type="Proteomes" id="UP000000683"/>
    </source>
</evidence>
<dbReference type="HOGENOM" id="CLU_1232915_0_0_6"/>
<reference evidence="2 3" key="1">
    <citation type="journal article" date="2011" name="J. Bacteriol.">
        <title>Complete genome sequence of the polycyclic aromatic hydrocarbon-degrading bacterium Alteromonas sp. strain SN2.</title>
        <authorList>
            <person name="Jin H.M."/>
            <person name="Jeong H."/>
            <person name="Moon E.J."/>
            <person name="Math R.K."/>
            <person name="Lee K."/>
            <person name="Kim H.J."/>
            <person name="Jeon C.O."/>
            <person name="Oh T.K."/>
            <person name="Kim J.F."/>
        </authorList>
    </citation>
    <scope>NUCLEOTIDE SEQUENCE [LARGE SCALE GENOMIC DNA]</scope>
    <source>
        <strain evidence="3">JCM 17741 / KACC 18427 / KCTC 11700BP / SN2</strain>
    </source>
</reference>
<proteinExistence type="predicted"/>
<dbReference type="RefSeq" id="WP_013782753.1">
    <property type="nucleotide sequence ID" value="NC_015554.1"/>
</dbReference>
<organism evidence="2 3">
    <name type="scientific">Alteromonas naphthalenivorans</name>
    <dbReference type="NCBI Taxonomy" id="715451"/>
    <lineage>
        <taxon>Bacteria</taxon>
        <taxon>Pseudomonadati</taxon>
        <taxon>Pseudomonadota</taxon>
        <taxon>Gammaproteobacteria</taxon>
        <taxon>Alteromonadales</taxon>
        <taxon>Alteromonadaceae</taxon>
        <taxon>Alteromonas/Salinimonas group</taxon>
        <taxon>Alteromonas</taxon>
    </lineage>
</organism>
<feature type="region of interest" description="Disordered" evidence="1">
    <location>
        <begin position="188"/>
        <end position="224"/>
    </location>
</feature>
<dbReference type="Proteomes" id="UP000000683">
    <property type="component" value="Chromosome"/>
</dbReference>
<dbReference type="KEGG" id="alt:ambt_01280"/>
<dbReference type="AlphaFoldDB" id="F5Z9G6"/>
<accession>F5Z9G6</accession>
<feature type="compositionally biased region" description="Basic and acidic residues" evidence="1">
    <location>
        <begin position="194"/>
        <end position="208"/>
    </location>
</feature>
<dbReference type="EMBL" id="CP002339">
    <property type="protein sequence ID" value="AEF01811.1"/>
    <property type="molecule type" value="Genomic_DNA"/>
</dbReference>
<sequence length="224" mass="24954">MTLFNKMVSTVGLTLLLLTLLGCSHENKKCEDDDAECMLSKVTDSYEVEFLGDDKTTPEADSVSQSQRKSSFGALVLNKNSSALALEDACSFESERHNTPRPKISIGFTDANGIDKDSIDDISYNGNCYQVYETDNFTVLYIPTLDNPKHQQNNSQFVVDHPHSMQIYVYHGDKNSMTYRVFHRDKQFSNNGAHNHDGDGSHSHDKGKNQVMKHNTTHGGGIGT</sequence>
<keyword evidence="3" id="KW-1185">Reference proteome</keyword>
<evidence type="ECO:0000313" key="2">
    <source>
        <dbReference type="EMBL" id="AEF01811.1"/>
    </source>
</evidence>
<dbReference type="PROSITE" id="PS51257">
    <property type="entry name" value="PROKAR_LIPOPROTEIN"/>
    <property type="match status" value="1"/>
</dbReference>